<feature type="domain" description="XPG-I" evidence="11">
    <location>
        <begin position="138"/>
        <end position="205"/>
    </location>
</feature>
<keyword evidence="3" id="KW-0540">Nuclease</keyword>
<feature type="compositionally biased region" description="Polar residues" evidence="10">
    <location>
        <begin position="717"/>
        <end position="732"/>
    </location>
</feature>
<evidence type="ECO:0000256" key="2">
    <source>
        <dbReference type="ARBA" id="ARBA00004123"/>
    </source>
</evidence>
<evidence type="ECO:0000256" key="7">
    <source>
        <dbReference type="ARBA" id="ARBA00022842"/>
    </source>
</evidence>
<dbReference type="GO" id="GO:0017108">
    <property type="term" value="F:5'-flap endonuclease activity"/>
    <property type="evidence" value="ECO:0007669"/>
    <property type="project" value="TreeGrafter"/>
</dbReference>
<evidence type="ECO:0000313" key="14">
    <source>
        <dbReference type="Proteomes" id="UP001378960"/>
    </source>
</evidence>
<sequence length="758" mass="86891">MGVSGLLPILKSIQENTTLERYRGQTLAIDTYAWLHKASFTCAEDIVMERPTRSYINYFNKRIKMLQHFNITPYFVFDGDYLPRKAAVEKEREERRNEYKKLANDAKASGNNKLAFSHFQKACDISPELAKSLINELKMKYIKYVVAPYEADSQMVMLEKLGLVDGIISEDSDLLIFGCQKLITKLNDRGECIEIKRENFANCKGSYINCFNDDQLLLMATISGCDYTKGITGIGIQKAIQLTHYFKTYERVMMNIKVEGKPIPEGFDDEYKRAKIAFRYQIVFNPINQTAQHLNPVDNIEFDKDYLYQCTGFLLDQEIHKKIATGELDPFSKKVLISWDNKVSATATRSLSLPVGYNNNNSNNKYNRYNINNTVNDTILTNNTPDIYPLRLQRSKTENIVMKRTTETPPITKKRKSAMKIDQFTQFIRDKQNSNNKENNMRNNALSTTSKRQKLLNKNETGQPTISKFFSQGISIRNEKVVEKDVEIKSNEFNATSSDVEDISEEEINNLNMKLNNGIKETQDDILTSDIEEERDHNSLSKIRNEVNSSISENQSDETGSDMEDIINSSDISQSTITMDKSLNRNTPTSLIMNNNSSLTMSTDTDIGEVNTEYLLEVDDKDEVEEDGEGSELCNRRMLLDDSNTESESNELVDKQNMLAEIYSFKTQSSNHNNHNNIMNINKNRRLIDENEENRFNPSKWMKTKKINNSHRPINPSPLQQRTALQDVTNGSGLKDAGLKDRGSRLGRSGLSRFRYQE</sequence>
<accession>A0AAV5QZV2</accession>
<comment type="cofactor">
    <cofactor evidence="1">
        <name>Mg(2+)</name>
        <dbReference type="ChEBI" id="CHEBI:18420"/>
    </cofactor>
</comment>
<keyword evidence="5" id="KW-0227">DNA damage</keyword>
<dbReference type="PANTHER" id="PTHR11081:SF65">
    <property type="entry name" value="DNA DAMAGE-INDUCIBLE PROTEIN DIN7-RELATED"/>
    <property type="match status" value="1"/>
</dbReference>
<evidence type="ECO:0000256" key="5">
    <source>
        <dbReference type="ARBA" id="ARBA00022763"/>
    </source>
</evidence>
<reference evidence="13 14" key="1">
    <citation type="journal article" date="2023" name="Elife">
        <title>Identification of key yeast species and microbe-microbe interactions impacting larval growth of Drosophila in the wild.</title>
        <authorList>
            <person name="Mure A."/>
            <person name="Sugiura Y."/>
            <person name="Maeda R."/>
            <person name="Honda K."/>
            <person name="Sakurai N."/>
            <person name="Takahashi Y."/>
            <person name="Watada M."/>
            <person name="Katoh T."/>
            <person name="Gotoh A."/>
            <person name="Gotoh Y."/>
            <person name="Taniguchi I."/>
            <person name="Nakamura K."/>
            <person name="Hayashi T."/>
            <person name="Katayama T."/>
            <person name="Uemura T."/>
            <person name="Hattori Y."/>
        </authorList>
    </citation>
    <scope>NUCLEOTIDE SEQUENCE [LARGE SCALE GENOMIC DNA]</scope>
    <source>
        <strain evidence="13 14">PK-24</strain>
    </source>
</reference>
<evidence type="ECO:0000259" key="12">
    <source>
        <dbReference type="SMART" id="SM00485"/>
    </source>
</evidence>
<evidence type="ECO:0000256" key="1">
    <source>
        <dbReference type="ARBA" id="ARBA00001946"/>
    </source>
</evidence>
<gene>
    <name evidence="13" type="ORF">DAPK24_010580</name>
</gene>
<evidence type="ECO:0000256" key="10">
    <source>
        <dbReference type="SAM" id="MobiDB-lite"/>
    </source>
</evidence>
<feature type="compositionally biased region" description="Basic and acidic residues" evidence="10">
    <location>
        <begin position="534"/>
        <end position="545"/>
    </location>
</feature>
<organism evidence="13 14">
    <name type="scientific">Pichia kluyveri</name>
    <name type="common">Yeast</name>
    <dbReference type="NCBI Taxonomy" id="36015"/>
    <lineage>
        <taxon>Eukaryota</taxon>
        <taxon>Fungi</taxon>
        <taxon>Dikarya</taxon>
        <taxon>Ascomycota</taxon>
        <taxon>Saccharomycotina</taxon>
        <taxon>Pichiomycetes</taxon>
        <taxon>Pichiales</taxon>
        <taxon>Pichiaceae</taxon>
        <taxon>Pichia</taxon>
    </lineage>
</organism>
<evidence type="ECO:0000256" key="9">
    <source>
        <dbReference type="ARBA" id="ARBA00023242"/>
    </source>
</evidence>
<dbReference type="InterPro" id="IPR008918">
    <property type="entry name" value="HhH2"/>
</dbReference>
<dbReference type="InterPro" id="IPR006084">
    <property type="entry name" value="XPG/Rad2"/>
</dbReference>
<dbReference type="InterPro" id="IPR044752">
    <property type="entry name" value="PIN-like_EXO1"/>
</dbReference>
<dbReference type="PRINTS" id="PR00853">
    <property type="entry name" value="XPGRADSUPER"/>
</dbReference>
<dbReference type="Gene3D" id="3.40.50.1010">
    <property type="entry name" value="5'-nuclease"/>
    <property type="match status" value="1"/>
</dbReference>
<dbReference type="Pfam" id="PF00867">
    <property type="entry name" value="XPG_I"/>
    <property type="match status" value="1"/>
</dbReference>
<comment type="caution">
    <text evidence="13">The sequence shown here is derived from an EMBL/GenBank/DDBJ whole genome shotgun (WGS) entry which is preliminary data.</text>
</comment>
<dbReference type="InterPro" id="IPR006085">
    <property type="entry name" value="XPG_DNA_repair_N"/>
</dbReference>
<evidence type="ECO:0000259" key="11">
    <source>
        <dbReference type="SMART" id="SM00484"/>
    </source>
</evidence>
<comment type="subcellular location">
    <subcellularLocation>
        <location evidence="2">Nucleus</location>
    </subcellularLocation>
</comment>
<evidence type="ECO:0000313" key="13">
    <source>
        <dbReference type="EMBL" id="GMM44483.1"/>
    </source>
</evidence>
<evidence type="ECO:0000256" key="8">
    <source>
        <dbReference type="ARBA" id="ARBA00023204"/>
    </source>
</evidence>
<keyword evidence="6" id="KW-0378">Hydrolase</keyword>
<name>A0AAV5QZV2_PICKL</name>
<dbReference type="SUPFAM" id="SSF88723">
    <property type="entry name" value="PIN domain-like"/>
    <property type="match status" value="1"/>
</dbReference>
<dbReference type="GO" id="GO:0005634">
    <property type="term" value="C:nucleus"/>
    <property type="evidence" value="ECO:0007669"/>
    <property type="project" value="UniProtKB-SubCell"/>
</dbReference>
<evidence type="ECO:0000256" key="3">
    <source>
        <dbReference type="ARBA" id="ARBA00022722"/>
    </source>
</evidence>
<dbReference type="GO" id="GO:0046872">
    <property type="term" value="F:metal ion binding"/>
    <property type="evidence" value="ECO:0007669"/>
    <property type="project" value="UniProtKB-KW"/>
</dbReference>
<dbReference type="PANTHER" id="PTHR11081">
    <property type="entry name" value="FLAP ENDONUCLEASE FAMILY MEMBER"/>
    <property type="match status" value="1"/>
</dbReference>
<evidence type="ECO:0000256" key="6">
    <source>
        <dbReference type="ARBA" id="ARBA00022801"/>
    </source>
</evidence>
<evidence type="ECO:0000256" key="4">
    <source>
        <dbReference type="ARBA" id="ARBA00022723"/>
    </source>
</evidence>
<feature type="compositionally biased region" description="Low complexity" evidence="10">
    <location>
        <begin position="746"/>
        <end position="758"/>
    </location>
</feature>
<dbReference type="SMART" id="SM00485">
    <property type="entry name" value="XPGN"/>
    <property type="match status" value="1"/>
</dbReference>
<dbReference type="SMART" id="SM00279">
    <property type="entry name" value="HhH2"/>
    <property type="match status" value="1"/>
</dbReference>
<dbReference type="GO" id="GO:0003677">
    <property type="term" value="F:DNA binding"/>
    <property type="evidence" value="ECO:0007669"/>
    <property type="project" value="InterPro"/>
</dbReference>
<dbReference type="GO" id="GO:0006281">
    <property type="term" value="P:DNA repair"/>
    <property type="evidence" value="ECO:0007669"/>
    <property type="project" value="UniProtKB-KW"/>
</dbReference>
<dbReference type="InterPro" id="IPR029060">
    <property type="entry name" value="PIN-like_dom_sf"/>
</dbReference>
<dbReference type="SMART" id="SM00484">
    <property type="entry name" value="XPGI"/>
    <property type="match status" value="1"/>
</dbReference>
<feature type="domain" description="XPG N-terminal" evidence="12">
    <location>
        <begin position="1"/>
        <end position="99"/>
    </location>
</feature>
<dbReference type="AlphaFoldDB" id="A0AAV5QZV2"/>
<dbReference type="SUPFAM" id="SSF47807">
    <property type="entry name" value="5' to 3' exonuclease, C-terminal subdomain"/>
    <property type="match status" value="1"/>
</dbReference>
<dbReference type="Pfam" id="PF00752">
    <property type="entry name" value="XPG_N"/>
    <property type="match status" value="1"/>
</dbReference>
<dbReference type="InterPro" id="IPR006086">
    <property type="entry name" value="XPG-I_dom"/>
</dbReference>
<dbReference type="EMBL" id="BTGB01000001">
    <property type="protein sequence ID" value="GMM44483.1"/>
    <property type="molecule type" value="Genomic_DNA"/>
</dbReference>
<keyword evidence="9" id="KW-0539">Nucleus</keyword>
<keyword evidence="4" id="KW-0479">Metal-binding</keyword>
<dbReference type="InterPro" id="IPR036279">
    <property type="entry name" value="5-3_exonuclease_C_sf"/>
</dbReference>
<keyword evidence="8" id="KW-0234">DNA repair</keyword>
<feature type="region of interest" description="Disordered" evidence="10">
    <location>
        <begin position="702"/>
        <end position="758"/>
    </location>
</feature>
<keyword evidence="14" id="KW-1185">Reference proteome</keyword>
<feature type="region of interest" description="Disordered" evidence="10">
    <location>
        <begin position="531"/>
        <end position="565"/>
    </location>
</feature>
<dbReference type="Proteomes" id="UP001378960">
    <property type="component" value="Unassembled WGS sequence"/>
</dbReference>
<dbReference type="CDD" id="cd09857">
    <property type="entry name" value="PIN_EXO1"/>
    <property type="match status" value="1"/>
</dbReference>
<feature type="compositionally biased region" description="Acidic residues" evidence="10">
    <location>
        <begin position="555"/>
        <end position="565"/>
    </location>
</feature>
<dbReference type="FunFam" id="3.40.50.1010:FF:000002">
    <property type="entry name" value="Exonuclease 1, putative"/>
    <property type="match status" value="1"/>
</dbReference>
<proteinExistence type="predicted"/>
<keyword evidence="7" id="KW-0460">Magnesium</keyword>
<protein>
    <submittedName>
        <fullName evidence="13">Rad2 family nuclease</fullName>
    </submittedName>
</protein>
<dbReference type="Gene3D" id="1.10.150.20">
    <property type="entry name" value="5' to 3' exonuclease, C-terminal subdomain"/>
    <property type="match status" value="1"/>
</dbReference>